<evidence type="ECO:0000313" key="2">
    <source>
        <dbReference type="EMBL" id="CEI81310.1"/>
    </source>
</evidence>
<dbReference type="AlphaFoldDB" id="A0A0A1M7Q6"/>
<reference evidence="2 3" key="1">
    <citation type="submission" date="2014-11" db="EMBL/GenBank/DDBJ databases">
        <authorList>
            <person name="Urmite Genomes Urmite Genomes"/>
        </authorList>
    </citation>
    <scope>NUCLEOTIDE SEQUENCE [LARGE SCALE GENOMIC DNA]</scope>
    <source>
        <strain evidence="2 3">Oc5</strain>
    </source>
</reference>
<accession>A0A0A1M7Q6</accession>
<sequence>MDMALEKEESEAEHERAKMYIQYLSNVYSQKQEGKNPQFERDRKDFEKMLNPQKERKETNKTYEWDFDPQELIEQQNT</sequence>
<organism evidence="2 3">
    <name type="scientific">Oceanobacillus oncorhynchi</name>
    <dbReference type="NCBI Taxonomy" id="545501"/>
    <lineage>
        <taxon>Bacteria</taxon>
        <taxon>Bacillati</taxon>
        <taxon>Bacillota</taxon>
        <taxon>Bacilli</taxon>
        <taxon>Bacillales</taxon>
        <taxon>Bacillaceae</taxon>
        <taxon>Oceanobacillus</taxon>
    </lineage>
</organism>
<dbReference type="OrthoDB" id="2721797at2"/>
<proteinExistence type="predicted"/>
<gene>
    <name evidence="2" type="ORF">BN997_01128</name>
</gene>
<evidence type="ECO:0000313" key="3">
    <source>
        <dbReference type="Proteomes" id="UP000040453"/>
    </source>
</evidence>
<feature type="compositionally biased region" description="Basic and acidic residues" evidence="1">
    <location>
        <begin position="32"/>
        <end position="64"/>
    </location>
</feature>
<dbReference type="RefSeq" id="WP_042530365.1">
    <property type="nucleotide sequence ID" value="NZ_CDGG01000001.1"/>
</dbReference>
<dbReference type="STRING" id="545501.BN997_01128"/>
<keyword evidence="3" id="KW-1185">Reference proteome</keyword>
<evidence type="ECO:0000256" key="1">
    <source>
        <dbReference type="SAM" id="MobiDB-lite"/>
    </source>
</evidence>
<dbReference type="EMBL" id="CDGG01000001">
    <property type="protein sequence ID" value="CEI81310.1"/>
    <property type="molecule type" value="Genomic_DNA"/>
</dbReference>
<protein>
    <submittedName>
        <fullName evidence="2">Uncharacterized protein</fullName>
    </submittedName>
</protein>
<dbReference type="Proteomes" id="UP000040453">
    <property type="component" value="Unassembled WGS sequence"/>
</dbReference>
<feature type="region of interest" description="Disordered" evidence="1">
    <location>
        <begin position="29"/>
        <end position="78"/>
    </location>
</feature>
<name>A0A0A1M7Q6_9BACI</name>